<comment type="caution">
    <text evidence="9">The sequence shown here is derived from an EMBL/GenBank/DDBJ whole genome shotgun (WGS) entry which is preliminary data.</text>
</comment>
<evidence type="ECO:0000256" key="3">
    <source>
        <dbReference type="ARBA" id="ARBA00022801"/>
    </source>
</evidence>
<sequence length="331" mass="35611">METAGNSVNRIVVVNTGGTIAMERDEGKDAVSVGEDQPIHRLASLLSQYAQSEMVDLFQVPSPHMTPEMMAKLAGEIRVHLAREDVLGVVVTHGTDTLEETAYYLDLTIDSDKPVVVTGAMRSSNEVGADGPVNLVESVRVAVDPRSRGRGTLVVFNDEIHAARFVTKTHTSNVSTFQSPSYGPIGFVTARAVTYHQPPSRSTVFVVDAQVVPKIPLVKMVAGEEAAWLQWLLDAPIDGLVVEAFGAGNVPPAVVPIIETLCARKTPVVVVSRCYNGYVQDVYGYVGGGKQLRELGCIFSNGLNGQKARIRLLVLTGAGLAKDELQAHFDF</sequence>
<dbReference type="RefSeq" id="WP_275473717.1">
    <property type="nucleotide sequence ID" value="NZ_CP162940.1"/>
</dbReference>
<dbReference type="InterPro" id="IPR006034">
    <property type="entry name" value="Asparaginase/glutaminase-like"/>
</dbReference>
<dbReference type="PIRSF" id="PIRSF001220">
    <property type="entry name" value="L-ASNase_gatD"/>
    <property type="match status" value="1"/>
</dbReference>
<dbReference type="PANTHER" id="PTHR11707:SF28">
    <property type="entry name" value="60 KDA LYSOPHOSPHOLIPASE"/>
    <property type="match status" value="1"/>
</dbReference>
<evidence type="ECO:0000256" key="1">
    <source>
        <dbReference type="ARBA" id="ARBA00010518"/>
    </source>
</evidence>
<keyword evidence="3" id="KW-0378">Hydrolase</keyword>
<feature type="active site" evidence="6">
    <location>
        <position position="95"/>
    </location>
</feature>
<protein>
    <recommendedName>
        <fullName evidence="2">asparaginase</fullName>
        <ecNumber evidence="2">3.5.1.1</ecNumber>
    </recommendedName>
</protein>
<dbReference type="PROSITE" id="PS00144">
    <property type="entry name" value="ASN_GLN_ASE_1"/>
    <property type="match status" value="1"/>
</dbReference>
<gene>
    <name evidence="9" type="ORF">KKP3000_003672</name>
</gene>
<comment type="catalytic activity">
    <reaction evidence="4">
        <text>L-asparagine + H2O = L-aspartate + NH4(+)</text>
        <dbReference type="Rhea" id="RHEA:21016"/>
        <dbReference type="ChEBI" id="CHEBI:15377"/>
        <dbReference type="ChEBI" id="CHEBI:28938"/>
        <dbReference type="ChEBI" id="CHEBI:29991"/>
        <dbReference type="ChEBI" id="CHEBI:58048"/>
        <dbReference type="EC" id="3.5.1.1"/>
    </reaction>
</comment>
<evidence type="ECO:0000256" key="2">
    <source>
        <dbReference type="ARBA" id="ARBA00012920"/>
    </source>
</evidence>
<dbReference type="Pfam" id="PF17763">
    <property type="entry name" value="Asparaginase_C"/>
    <property type="match status" value="1"/>
</dbReference>
<name>A0ABV5ADF6_9BACL</name>
<dbReference type="InterPro" id="IPR020827">
    <property type="entry name" value="Asparaginase/glutaminase_AS1"/>
</dbReference>
<dbReference type="EC" id="3.5.1.1" evidence="2"/>
<organism evidence="9 10">
    <name type="scientific">Alicyclobacillus fastidiosus</name>
    <dbReference type="NCBI Taxonomy" id="392011"/>
    <lineage>
        <taxon>Bacteria</taxon>
        <taxon>Bacillati</taxon>
        <taxon>Bacillota</taxon>
        <taxon>Bacilli</taxon>
        <taxon>Bacillales</taxon>
        <taxon>Alicyclobacillaceae</taxon>
        <taxon>Alicyclobacillus</taxon>
    </lineage>
</organism>
<dbReference type="SFLD" id="SFLDS00057">
    <property type="entry name" value="Glutaminase/Asparaginase"/>
    <property type="match status" value="1"/>
</dbReference>
<evidence type="ECO:0000259" key="8">
    <source>
        <dbReference type="Pfam" id="PF17763"/>
    </source>
</evidence>
<evidence type="ECO:0000256" key="4">
    <source>
        <dbReference type="ARBA" id="ARBA00049366"/>
    </source>
</evidence>
<dbReference type="Proteomes" id="UP001579974">
    <property type="component" value="Unassembled WGS sequence"/>
</dbReference>
<dbReference type="PIRSF" id="PIRSF500176">
    <property type="entry name" value="L_ASNase"/>
    <property type="match status" value="1"/>
</dbReference>
<dbReference type="Pfam" id="PF00710">
    <property type="entry name" value="Asparaginase"/>
    <property type="match status" value="1"/>
</dbReference>
<dbReference type="InterPro" id="IPR040919">
    <property type="entry name" value="Asparaginase_C"/>
</dbReference>
<keyword evidence="10" id="KW-1185">Reference proteome</keyword>
<evidence type="ECO:0000313" key="10">
    <source>
        <dbReference type="Proteomes" id="UP001579974"/>
    </source>
</evidence>
<dbReference type="InterPro" id="IPR036152">
    <property type="entry name" value="Asp/glu_Ase-like_sf"/>
</dbReference>
<dbReference type="InterPro" id="IPR004550">
    <property type="entry name" value="AsnASE_II"/>
</dbReference>
<evidence type="ECO:0000313" key="9">
    <source>
        <dbReference type="EMBL" id="MFB5190227.1"/>
    </source>
</evidence>
<feature type="domain" description="L-asparaginase N-terminal" evidence="7">
    <location>
        <begin position="10"/>
        <end position="199"/>
    </location>
</feature>
<dbReference type="SMART" id="SM00870">
    <property type="entry name" value="Asparaginase"/>
    <property type="match status" value="1"/>
</dbReference>
<dbReference type="SUPFAM" id="SSF53774">
    <property type="entry name" value="Glutaminase/Asparaginase"/>
    <property type="match status" value="1"/>
</dbReference>
<dbReference type="Gene3D" id="3.40.50.40">
    <property type="match status" value="1"/>
</dbReference>
<dbReference type="InterPro" id="IPR027474">
    <property type="entry name" value="L-asparaginase_N"/>
</dbReference>
<evidence type="ECO:0000256" key="5">
    <source>
        <dbReference type="PROSITE-ProRule" id="PRU10099"/>
    </source>
</evidence>
<dbReference type="EMBL" id="JBDXSU010000005">
    <property type="protein sequence ID" value="MFB5190227.1"/>
    <property type="molecule type" value="Genomic_DNA"/>
</dbReference>
<accession>A0ABV5ADF6</accession>
<dbReference type="InterPro" id="IPR027473">
    <property type="entry name" value="L-asparaginase_C"/>
</dbReference>
<feature type="active site" evidence="5">
    <location>
        <position position="19"/>
    </location>
</feature>
<dbReference type="PANTHER" id="PTHR11707">
    <property type="entry name" value="L-ASPARAGINASE"/>
    <property type="match status" value="1"/>
</dbReference>
<dbReference type="PRINTS" id="PR00139">
    <property type="entry name" value="ASNGLNASE"/>
</dbReference>
<comment type="similarity">
    <text evidence="1">Belongs to the asparaginase 1 family.</text>
</comment>
<dbReference type="InterPro" id="IPR027475">
    <property type="entry name" value="Asparaginase/glutaminase_AS2"/>
</dbReference>
<dbReference type="Gene3D" id="3.40.50.1170">
    <property type="entry name" value="L-asparaginase, N-terminal domain"/>
    <property type="match status" value="1"/>
</dbReference>
<dbReference type="CDD" id="cd08964">
    <property type="entry name" value="L-asparaginase_II"/>
    <property type="match status" value="1"/>
</dbReference>
<evidence type="ECO:0000259" key="7">
    <source>
        <dbReference type="Pfam" id="PF00710"/>
    </source>
</evidence>
<dbReference type="PROSITE" id="PS51732">
    <property type="entry name" value="ASN_GLN_ASE_3"/>
    <property type="match status" value="1"/>
</dbReference>
<dbReference type="InterPro" id="IPR037152">
    <property type="entry name" value="L-asparaginase_N_sf"/>
</dbReference>
<proteinExistence type="inferred from homology"/>
<dbReference type="PROSITE" id="PS00917">
    <property type="entry name" value="ASN_GLN_ASE_2"/>
    <property type="match status" value="1"/>
</dbReference>
<feature type="domain" description="Asparaginase/glutaminase C-terminal" evidence="8">
    <location>
        <begin position="215"/>
        <end position="329"/>
    </location>
</feature>
<reference evidence="9 10" key="1">
    <citation type="journal article" date="2024" name="Int. J. Mol. Sci.">
        <title>Exploration of Alicyclobacillus spp. Genome in Search of Antibiotic Resistance.</title>
        <authorList>
            <person name="Bucka-Kolendo J."/>
            <person name="Kiousi D.E."/>
            <person name="Dekowska A."/>
            <person name="Mikolajczuk-Szczyrba A."/>
            <person name="Karadedos D.M."/>
            <person name="Michael P."/>
            <person name="Galanis A."/>
            <person name="Sokolowska B."/>
        </authorList>
    </citation>
    <scope>NUCLEOTIDE SEQUENCE [LARGE SCALE GENOMIC DNA]</scope>
    <source>
        <strain evidence="9 10">KKP 3000</strain>
    </source>
</reference>
<evidence type="ECO:0000256" key="6">
    <source>
        <dbReference type="PROSITE-ProRule" id="PRU10100"/>
    </source>
</evidence>